<dbReference type="Pfam" id="PF21646">
    <property type="entry name" value="ACTMAP-like_C"/>
    <property type="match status" value="1"/>
</dbReference>
<dbReference type="AlphaFoldDB" id="J9BLI0"/>
<reference evidence="2" key="1">
    <citation type="submission" date="2012-08" db="EMBL/GenBank/DDBJ databases">
        <title>The Genome Sequence of Wuchereria bancrofti.</title>
        <authorList>
            <person name="Nutman T.B."/>
            <person name="Fink D.L."/>
            <person name="Russ C."/>
            <person name="Young S."/>
            <person name="Zeng Q."/>
            <person name="Koehrsen M."/>
            <person name="Alvarado L."/>
            <person name="Berlin A."/>
            <person name="Chapman S.B."/>
            <person name="Chen Z."/>
            <person name="Freedman E."/>
            <person name="Gellesch M."/>
            <person name="Goldberg J."/>
            <person name="Griggs A."/>
            <person name="Gujja S."/>
            <person name="Heilman E.R."/>
            <person name="Heiman D."/>
            <person name="Hepburn T."/>
            <person name="Howarth C."/>
            <person name="Jen D."/>
            <person name="Larson L."/>
            <person name="Lewis B."/>
            <person name="Mehta T."/>
            <person name="Park D."/>
            <person name="Pearson M."/>
            <person name="Roberts A."/>
            <person name="Saif S."/>
            <person name="Shea T."/>
            <person name="Shenoy N."/>
            <person name="Sisk P."/>
            <person name="Stolte C."/>
            <person name="Sykes S."/>
            <person name="Walk T."/>
            <person name="White J."/>
            <person name="Yandava C."/>
            <person name="Haas B."/>
            <person name="Henn M.R."/>
            <person name="Nusbaum C."/>
            <person name="Birren B."/>
        </authorList>
    </citation>
    <scope>NUCLEOTIDE SEQUENCE [LARGE SCALE GENOMIC DNA]</scope>
    <source>
        <strain evidence="2">NA</strain>
    </source>
</reference>
<gene>
    <name evidence="1" type="ORF">WUBG_00710</name>
</gene>
<sequence>MENSELEYHSSEKFRCGLVAVQMVAQAYGLPIRNVDEIFQYAKQKGYTNHGEMFP</sequence>
<organism evidence="1 2">
    <name type="scientific">Wuchereria bancrofti</name>
    <dbReference type="NCBI Taxonomy" id="6293"/>
    <lineage>
        <taxon>Eukaryota</taxon>
        <taxon>Metazoa</taxon>
        <taxon>Ecdysozoa</taxon>
        <taxon>Nematoda</taxon>
        <taxon>Chromadorea</taxon>
        <taxon>Rhabditida</taxon>
        <taxon>Spirurina</taxon>
        <taxon>Spiruromorpha</taxon>
        <taxon>Filarioidea</taxon>
        <taxon>Onchocercidae</taxon>
        <taxon>Wuchereria</taxon>
    </lineage>
</organism>
<evidence type="ECO:0000313" key="1">
    <source>
        <dbReference type="EMBL" id="EJW88385.1"/>
    </source>
</evidence>
<dbReference type="EMBL" id="ADBV01000130">
    <property type="protein sequence ID" value="EJW88385.1"/>
    <property type="molecule type" value="Genomic_DNA"/>
</dbReference>
<proteinExistence type="predicted"/>
<dbReference type="Proteomes" id="UP000004810">
    <property type="component" value="Unassembled WGS sequence"/>
</dbReference>
<protein>
    <submittedName>
        <fullName evidence="1">Uncharacterized protein</fullName>
    </submittedName>
</protein>
<name>J9BLI0_WUCBA</name>
<accession>J9BLI0</accession>
<comment type="caution">
    <text evidence="1">The sequence shown here is derived from an EMBL/GenBank/DDBJ whole genome shotgun (WGS) entry which is preliminary data.</text>
</comment>
<feature type="non-terminal residue" evidence="1">
    <location>
        <position position="55"/>
    </location>
</feature>
<evidence type="ECO:0000313" key="2">
    <source>
        <dbReference type="Proteomes" id="UP000004810"/>
    </source>
</evidence>